<accession>A0AAD6RJI7</accession>
<evidence type="ECO:0000313" key="2">
    <source>
        <dbReference type="Proteomes" id="UP001164929"/>
    </source>
</evidence>
<name>A0AAD6RJI7_9ROSI</name>
<gene>
    <name evidence="1" type="ORF">NC653_000645</name>
</gene>
<reference evidence="1 2" key="1">
    <citation type="journal article" date="2023" name="Mol. Ecol. Resour.">
        <title>Chromosome-level genome assembly of a triploid poplar Populus alba 'Berolinensis'.</title>
        <authorList>
            <person name="Chen S."/>
            <person name="Yu Y."/>
            <person name="Wang X."/>
            <person name="Wang S."/>
            <person name="Zhang T."/>
            <person name="Zhou Y."/>
            <person name="He R."/>
            <person name="Meng N."/>
            <person name="Wang Y."/>
            <person name="Liu W."/>
            <person name="Liu Z."/>
            <person name="Liu J."/>
            <person name="Guo Q."/>
            <person name="Huang H."/>
            <person name="Sederoff R.R."/>
            <person name="Wang G."/>
            <person name="Qu G."/>
            <person name="Chen S."/>
        </authorList>
    </citation>
    <scope>NUCLEOTIDE SEQUENCE [LARGE SCALE GENOMIC DNA]</scope>
    <source>
        <strain evidence="1">SC-2020</strain>
    </source>
</reference>
<organism evidence="1 2">
    <name type="scientific">Populus alba x Populus x berolinensis</name>
    <dbReference type="NCBI Taxonomy" id="444605"/>
    <lineage>
        <taxon>Eukaryota</taxon>
        <taxon>Viridiplantae</taxon>
        <taxon>Streptophyta</taxon>
        <taxon>Embryophyta</taxon>
        <taxon>Tracheophyta</taxon>
        <taxon>Spermatophyta</taxon>
        <taxon>Magnoliopsida</taxon>
        <taxon>eudicotyledons</taxon>
        <taxon>Gunneridae</taxon>
        <taxon>Pentapetalae</taxon>
        <taxon>rosids</taxon>
        <taxon>fabids</taxon>
        <taxon>Malpighiales</taxon>
        <taxon>Salicaceae</taxon>
        <taxon>Saliceae</taxon>
        <taxon>Populus</taxon>
    </lineage>
</organism>
<evidence type="ECO:0000313" key="1">
    <source>
        <dbReference type="EMBL" id="KAJ7009994.1"/>
    </source>
</evidence>
<dbReference type="Proteomes" id="UP001164929">
    <property type="component" value="Chromosome 1"/>
</dbReference>
<protein>
    <submittedName>
        <fullName evidence="1">Uncharacterized protein</fullName>
    </submittedName>
</protein>
<dbReference type="EMBL" id="JAQIZT010000001">
    <property type="protein sequence ID" value="KAJ7009994.1"/>
    <property type="molecule type" value="Genomic_DNA"/>
</dbReference>
<comment type="caution">
    <text evidence="1">The sequence shown here is derived from an EMBL/GenBank/DDBJ whole genome shotgun (WGS) entry which is preliminary data.</text>
</comment>
<proteinExistence type="predicted"/>
<keyword evidence="2" id="KW-1185">Reference proteome</keyword>
<sequence length="146" mass="16333">MVLKEVRGEGEDEEEGRKREVVRSMKSVVVVLSFVEEEAKRVVVVVVGFAFSWKMEVKWACVVRELAVSRFPREYRKSVLFGACGFDGPLVIRGNGSEIIDSFNGLLLGATELSMSQWIANRKQQWDLGAQSKWSIIAVSGAVDIH</sequence>
<dbReference type="AlphaFoldDB" id="A0AAD6RJI7"/>